<dbReference type="Proteomes" id="UP000273001">
    <property type="component" value="Chromosome"/>
</dbReference>
<evidence type="ECO:0000313" key="10">
    <source>
        <dbReference type="Proteomes" id="UP000273001"/>
    </source>
</evidence>
<sequence length="369" mass="37900">MFLALREIRHEPGRFALIVAVITLVSYLTFFLASLASGLAYSYRAVVDGWDAGTILVTEASNENLSASRLTSSQVAACSALAEEAGSQASSLVAVSAVAQPSVEVGKDSQTKTDVFAFGLDLEGPLSPTVVSGREIADPGTEVLVDETLQAEGVTTGDTFHLLGSDHTWSVVGLTRGTTFQAAPVVTVDAAALQEYAPPGLSPAVSAVVLTDNVTQDPATDTATSEAGLTSLTSEELIQTLPGYAAQVLTFSLMIGSLVVVASVVLAIFLYVLTLQKRPALGILKARGVPTGYLIRSGVVQTVVLAASGVVLGLLLVVGTSPLLPSAVPFLLSPWLDAVIAVLFVVVSVLGGVVSVRVVAGIDPVEAIA</sequence>
<keyword evidence="3" id="KW-1003">Cell membrane</keyword>
<feature type="transmembrane region" description="Helical" evidence="7">
    <location>
        <begin position="15"/>
        <end position="36"/>
    </location>
</feature>
<dbReference type="Pfam" id="PF02687">
    <property type="entry name" value="FtsX"/>
    <property type="match status" value="1"/>
</dbReference>
<dbReference type="InterPro" id="IPR003838">
    <property type="entry name" value="ABC3_permease_C"/>
</dbReference>
<dbReference type="EMBL" id="CP032514">
    <property type="protein sequence ID" value="AYD89796.1"/>
    <property type="molecule type" value="Genomic_DNA"/>
</dbReference>
<keyword evidence="2" id="KW-0813">Transport</keyword>
<feature type="transmembrane region" description="Helical" evidence="7">
    <location>
        <begin position="293"/>
        <end position="318"/>
    </location>
</feature>
<evidence type="ECO:0000256" key="1">
    <source>
        <dbReference type="ARBA" id="ARBA00004651"/>
    </source>
</evidence>
<name>A0ABN5PSW1_9ACTO</name>
<keyword evidence="4 7" id="KW-0812">Transmembrane</keyword>
<evidence type="ECO:0000313" key="9">
    <source>
        <dbReference type="EMBL" id="AYD89796.1"/>
    </source>
</evidence>
<keyword evidence="6 7" id="KW-0472">Membrane</keyword>
<keyword evidence="5 7" id="KW-1133">Transmembrane helix</keyword>
<protein>
    <submittedName>
        <fullName evidence="9">FtsX-like permease family protein</fullName>
    </submittedName>
</protein>
<dbReference type="InterPro" id="IPR051125">
    <property type="entry name" value="ABC-4/HrtB_transporter"/>
</dbReference>
<evidence type="ECO:0000259" key="8">
    <source>
        <dbReference type="Pfam" id="PF02687"/>
    </source>
</evidence>
<reference evidence="9 10" key="1">
    <citation type="submission" date="2018-09" db="EMBL/GenBank/DDBJ databases">
        <authorList>
            <person name="Li J."/>
        </authorList>
    </citation>
    <scope>NUCLEOTIDE SEQUENCE [LARGE SCALE GENOMIC DNA]</scope>
    <source>
        <strain evidence="9 10">2129</strain>
    </source>
</reference>
<organism evidence="9 10">
    <name type="scientific">Actinomyces lilanjuaniae</name>
    <dbReference type="NCBI Taxonomy" id="2321394"/>
    <lineage>
        <taxon>Bacteria</taxon>
        <taxon>Bacillati</taxon>
        <taxon>Actinomycetota</taxon>
        <taxon>Actinomycetes</taxon>
        <taxon>Actinomycetales</taxon>
        <taxon>Actinomycetaceae</taxon>
        <taxon>Actinomyces</taxon>
    </lineage>
</organism>
<evidence type="ECO:0000256" key="4">
    <source>
        <dbReference type="ARBA" id="ARBA00022692"/>
    </source>
</evidence>
<feature type="transmembrane region" description="Helical" evidence="7">
    <location>
        <begin position="338"/>
        <end position="360"/>
    </location>
</feature>
<comment type="subcellular location">
    <subcellularLocation>
        <location evidence="1">Cell membrane</location>
        <topology evidence="1">Multi-pass membrane protein</topology>
    </subcellularLocation>
</comment>
<evidence type="ECO:0000256" key="6">
    <source>
        <dbReference type="ARBA" id="ARBA00023136"/>
    </source>
</evidence>
<dbReference type="PANTHER" id="PTHR43738:SF1">
    <property type="entry name" value="HEMIN TRANSPORT SYSTEM PERMEASE PROTEIN HRTB-RELATED"/>
    <property type="match status" value="1"/>
</dbReference>
<feature type="domain" description="ABC3 transporter permease C-terminal" evidence="8">
    <location>
        <begin position="254"/>
        <end position="364"/>
    </location>
</feature>
<dbReference type="PANTHER" id="PTHR43738">
    <property type="entry name" value="ABC TRANSPORTER, MEMBRANE PROTEIN"/>
    <property type="match status" value="1"/>
</dbReference>
<proteinExistence type="predicted"/>
<evidence type="ECO:0000256" key="5">
    <source>
        <dbReference type="ARBA" id="ARBA00022989"/>
    </source>
</evidence>
<evidence type="ECO:0000256" key="3">
    <source>
        <dbReference type="ARBA" id="ARBA00022475"/>
    </source>
</evidence>
<evidence type="ECO:0000256" key="7">
    <source>
        <dbReference type="SAM" id="Phobius"/>
    </source>
</evidence>
<accession>A0ABN5PSW1</accession>
<keyword evidence="10" id="KW-1185">Reference proteome</keyword>
<feature type="transmembrane region" description="Helical" evidence="7">
    <location>
        <begin position="248"/>
        <end position="273"/>
    </location>
</feature>
<evidence type="ECO:0000256" key="2">
    <source>
        <dbReference type="ARBA" id="ARBA00022448"/>
    </source>
</evidence>
<dbReference type="RefSeq" id="WP_119835057.1">
    <property type="nucleotide sequence ID" value="NZ_CP032514.1"/>
</dbReference>
<gene>
    <name evidence="9" type="ORF">D5R93_06640</name>
</gene>